<evidence type="ECO:0000256" key="7">
    <source>
        <dbReference type="SAM" id="Phobius"/>
    </source>
</evidence>
<evidence type="ECO:0000256" key="1">
    <source>
        <dbReference type="ARBA" id="ARBA00004141"/>
    </source>
</evidence>
<organism evidence="10 11">
    <name type="scientific">Vibrio zhugei</name>
    <dbReference type="NCBI Taxonomy" id="2479546"/>
    <lineage>
        <taxon>Bacteria</taxon>
        <taxon>Pseudomonadati</taxon>
        <taxon>Pseudomonadota</taxon>
        <taxon>Gammaproteobacteria</taxon>
        <taxon>Vibrionales</taxon>
        <taxon>Vibrionaceae</taxon>
        <taxon>Vibrio</taxon>
    </lineage>
</organism>
<protein>
    <submittedName>
        <fullName evidence="10">Rhomboid family intramembrane serine protease GlpG</fullName>
        <ecNumber evidence="10">3.4.21.105</ecNumber>
    </submittedName>
</protein>
<dbReference type="PANTHER" id="PTHR43066:SF26">
    <property type="entry name" value="RHOMBOID PROTEASE GLPG"/>
    <property type="match status" value="1"/>
</dbReference>
<keyword evidence="11" id="KW-1185">Reference proteome</keyword>
<accession>A0ABV7CDQ9</accession>
<feature type="domain" description="Peptidase S54 rhomboid" evidence="8">
    <location>
        <begin position="136"/>
        <end position="268"/>
    </location>
</feature>
<dbReference type="NCBIfam" id="TIGR04239">
    <property type="entry name" value="rhombo_GlpG"/>
    <property type="match status" value="1"/>
</dbReference>
<dbReference type="EC" id="3.4.21.105" evidence="10"/>
<evidence type="ECO:0000313" key="11">
    <source>
        <dbReference type="Proteomes" id="UP001595384"/>
    </source>
</evidence>
<dbReference type="Gene3D" id="3.30.70.2350">
    <property type="match status" value="1"/>
</dbReference>
<reference evidence="11" key="1">
    <citation type="journal article" date="2019" name="Int. J. Syst. Evol. Microbiol.">
        <title>The Global Catalogue of Microorganisms (GCM) 10K type strain sequencing project: providing services to taxonomists for standard genome sequencing and annotation.</title>
        <authorList>
            <consortium name="The Broad Institute Genomics Platform"/>
            <consortium name="The Broad Institute Genome Sequencing Center for Infectious Disease"/>
            <person name="Wu L."/>
            <person name="Ma J."/>
        </authorList>
    </citation>
    <scope>NUCLEOTIDE SEQUENCE [LARGE SCALE GENOMIC DNA]</scope>
    <source>
        <strain evidence="11">KCTC 62784</strain>
    </source>
</reference>
<comment type="subcellular location">
    <subcellularLocation>
        <location evidence="1">Membrane</location>
        <topology evidence="1">Multi-pass membrane protein</topology>
    </subcellularLocation>
</comment>
<keyword evidence="5 7" id="KW-1133">Transmembrane helix</keyword>
<evidence type="ECO:0000259" key="8">
    <source>
        <dbReference type="Pfam" id="PF01694"/>
    </source>
</evidence>
<feature type="domain" description="Peptidase S54 GlpG peptidase N-terminal" evidence="9">
    <location>
        <begin position="1"/>
        <end position="86"/>
    </location>
</feature>
<evidence type="ECO:0000256" key="4">
    <source>
        <dbReference type="ARBA" id="ARBA00022692"/>
    </source>
</evidence>
<dbReference type="SUPFAM" id="SSF144091">
    <property type="entry name" value="Rhomboid-like"/>
    <property type="match status" value="1"/>
</dbReference>
<proteinExistence type="predicted"/>
<dbReference type="InterPro" id="IPR023662">
    <property type="entry name" value="Rhomboid_protease_GlpG"/>
</dbReference>
<dbReference type="RefSeq" id="WP_123017160.1">
    <property type="nucleotide sequence ID" value="NZ_AP024911.1"/>
</dbReference>
<dbReference type="Pfam" id="PF12122">
    <property type="entry name" value="Rhomboid_N"/>
    <property type="match status" value="1"/>
</dbReference>
<keyword evidence="3" id="KW-0997">Cell inner membrane</keyword>
<keyword evidence="2" id="KW-1003">Cell membrane</keyword>
<dbReference type="InterPro" id="IPR038236">
    <property type="entry name" value="GlpG_N_sf"/>
</dbReference>
<feature type="transmembrane region" description="Helical" evidence="7">
    <location>
        <begin position="138"/>
        <end position="160"/>
    </location>
</feature>
<evidence type="ECO:0000256" key="3">
    <source>
        <dbReference type="ARBA" id="ARBA00022519"/>
    </source>
</evidence>
<keyword evidence="10" id="KW-0645">Protease</keyword>
<dbReference type="EMBL" id="JBHRSE010000110">
    <property type="protein sequence ID" value="MFC3025188.1"/>
    <property type="molecule type" value="Genomic_DNA"/>
</dbReference>
<comment type="caution">
    <text evidence="10">The sequence shown here is derived from an EMBL/GenBank/DDBJ whole genome shotgun (WGS) entry which is preliminary data.</text>
</comment>
<evidence type="ECO:0000259" key="9">
    <source>
        <dbReference type="Pfam" id="PF12122"/>
    </source>
</evidence>
<dbReference type="InterPro" id="IPR022764">
    <property type="entry name" value="Peptidase_S54_rhomboid_dom"/>
</dbReference>
<dbReference type="InterPro" id="IPR022732">
    <property type="entry name" value="Peptidase_S54_GlpG_N"/>
</dbReference>
<evidence type="ECO:0000256" key="2">
    <source>
        <dbReference type="ARBA" id="ARBA00022475"/>
    </source>
</evidence>
<feature type="transmembrane region" description="Helical" evidence="7">
    <location>
        <begin position="172"/>
        <end position="194"/>
    </location>
</feature>
<keyword evidence="10" id="KW-0378">Hydrolase</keyword>
<feature type="transmembrane region" description="Helical" evidence="7">
    <location>
        <begin position="96"/>
        <end position="118"/>
    </location>
</feature>
<sequence length="278" mass="31307">MIKLVTLNNPRMAQAYIDYMATHDVVIQLFSEGEGQFSLWLDNEAQQDFVLSELDAFLHDPSNPKYLAASWSVKNTQQPNLQYASPKLMTMIKERAGPVTLGMMVICSVIFVLQQIGLGRDIFAALHFPATQPQHWQLWRWVTHALLHFSLLHIVFNLLWWWEFGGHIEKRLGGVTLLKIFVISAVLSGAGQYWVGGANFGGLSGVVYALLGYQWMLSQYLPSAGVRIEKPIIAFMLFWLVLGYFQPFLAIANTAHLVGLIAGVGLGLSDVWRWRQAS</sequence>
<feature type="transmembrane region" description="Helical" evidence="7">
    <location>
        <begin position="255"/>
        <end position="272"/>
    </location>
</feature>
<dbReference type="Proteomes" id="UP001595384">
    <property type="component" value="Unassembled WGS sequence"/>
</dbReference>
<evidence type="ECO:0000256" key="6">
    <source>
        <dbReference type="ARBA" id="ARBA00023136"/>
    </source>
</evidence>
<dbReference type="InterPro" id="IPR035952">
    <property type="entry name" value="Rhomboid-like_sf"/>
</dbReference>
<keyword evidence="6 7" id="KW-0472">Membrane</keyword>
<gene>
    <name evidence="10" type="primary">glpG</name>
    <name evidence="10" type="ORF">ACFODT_15390</name>
</gene>
<evidence type="ECO:0000313" key="10">
    <source>
        <dbReference type="EMBL" id="MFC3025188.1"/>
    </source>
</evidence>
<evidence type="ECO:0000256" key="5">
    <source>
        <dbReference type="ARBA" id="ARBA00022989"/>
    </source>
</evidence>
<dbReference type="GO" id="GO:0006508">
    <property type="term" value="P:proteolysis"/>
    <property type="evidence" value="ECO:0007669"/>
    <property type="project" value="UniProtKB-KW"/>
</dbReference>
<dbReference type="PANTHER" id="PTHR43066">
    <property type="entry name" value="RHOMBOID-RELATED PROTEIN"/>
    <property type="match status" value="1"/>
</dbReference>
<dbReference type="Pfam" id="PF01694">
    <property type="entry name" value="Rhomboid"/>
    <property type="match status" value="1"/>
</dbReference>
<name>A0ABV7CDQ9_9VIBR</name>
<keyword evidence="4 7" id="KW-0812">Transmembrane</keyword>
<dbReference type="Gene3D" id="1.20.1540.10">
    <property type="entry name" value="Rhomboid-like"/>
    <property type="match status" value="1"/>
</dbReference>
<dbReference type="GO" id="GO:0008233">
    <property type="term" value="F:peptidase activity"/>
    <property type="evidence" value="ECO:0007669"/>
    <property type="project" value="UniProtKB-KW"/>
</dbReference>